<dbReference type="Proteomes" id="UP001151760">
    <property type="component" value="Unassembled WGS sequence"/>
</dbReference>
<proteinExistence type="predicted"/>
<evidence type="ECO:0000313" key="2">
    <source>
        <dbReference type="Proteomes" id="UP001151760"/>
    </source>
</evidence>
<reference evidence="1" key="2">
    <citation type="submission" date="2022-01" db="EMBL/GenBank/DDBJ databases">
        <authorList>
            <person name="Yamashiro T."/>
            <person name="Shiraishi A."/>
            <person name="Satake H."/>
            <person name="Nakayama K."/>
        </authorList>
    </citation>
    <scope>NUCLEOTIDE SEQUENCE</scope>
</reference>
<organism evidence="1 2">
    <name type="scientific">Tanacetum coccineum</name>
    <dbReference type="NCBI Taxonomy" id="301880"/>
    <lineage>
        <taxon>Eukaryota</taxon>
        <taxon>Viridiplantae</taxon>
        <taxon>Streptophyta</taxon>
        <taxon>Embryophyta</taxon>
        <taxon>Tracheophyta</taxon>
        <taxon>Spermatophyta</taxon>
        <taxon>Magnoliopsida</taxon>
        <taxon>eudicotyledons</taxon>
        <taxon>Gunneridae</taxon>
        <taxon>Pentapetalae</taxon>
        <taxon>asterids</taxon>
        <taxon>campanulids</taxon>
        <taxon>Asterales</taxon>
        <taxon>Asteraceae</taxon>
        <taxon>Asteroideae</taxon>
        <taxon>Anthemideae</taxon>
        <taxon>Anthemidinae</taxon>
        <taxon>Tanacetum</taxon>
    </lineage>
</organism>
<gene>
    <name evidence="1" type="ORF">Tco_1043934</name>
</gene>
<dbReference type="EMBL" id="BQNB010018692">
    <property type="protein sequence ID" value="GJT77209.1"/>
    <property type="molecule type" value="Genomic_DNA"/>
</dbReference>
<evidence type="ECO:0000313" key="1">
    <source>
        <dbReference type="EMBL" id="GJT77209.1"/>
    </source>
</evidence>
<comment type="caution">
    <text evidence="1">The sequence shown here is derived from an EMBL/GenBank/DDBJ whole genome shotgun (WGS) entry which is preliminary data.</text>
</comment>
<accession>A0ABQ5GPQ9</accession>
<protein>
    <submittedName>
        <fullName evidence="1">Uncharacterized protein</fullName>
    </submittedName>
</protein>
<sequence length="212" mass="24110">MGERSGTEIIVISNQIFTNLRTAWKGGFHLNIELCQMLKKYGRTIYIKPVERIWGGKPIVGSNSPICSINVNVFHSFIKTRMLQRRSLATNHMDMTEVNDGPSSNVDCLCFGVVDSFRWCSMGSLHIGRPNKWNRWRSDFRKRVNSSGKEGSEGLKVWNESLENRDIWMSKVVDSDSSKNFNKDSECRLLETGFARGGFIIGGVEMDLDDSF</sequence>
<name>A0ABQ5GPQ9_9ASTR</name>
<keyword evidence="2" id="KW-1185">Reference proteome</keyword>
<reference evidence="1" key="1">
    <citation type="journal article" date="2022" name="Int. J. Mol. Sci.">
        <title>Draft Genome of Tanacetum Coccineum: Genomic Comparison of Closely Related Tanacetum-Family Plants.</title>
        <authorList>
            <person name="Yamashiro T."/>
            <person name="Shiraishi A."/>
            <person name="Nakayama K."/>
            <person name="Satake H."/>
        </authorList>
    </citation>
    <scope>NUCLEOTIDE SEQUENCE</scope>
</reference>